<dbReference type="Pfam" id="PF08139">
    <property type="entry name" value="LPAM_1"/>
    <property type="match status" value="1"/>
</dbReference>
<dbReference type="OrthoDB" id="707849at2"/>
<organism evidence="3 4">
    <name type="scientific">Pedobacter nyackensis</name>
    <dbReference type="NCBI Taxonomy" id="475255"/>
    <lineage>
        <taxon>Bacteria</taxon>
        <taxon>Pseudomonadati</taxon>
        <taxon>Bacteroidota</taxon>
        <taxon>Sphingobacteriia</taxon>
        <taxon>Sphingobacteriales</taxon>
        <taxon>Sphingobacteriaceae</taxon>
        <taxon>Pedobacter</taxon>
    </lineage>
</organism>
<name>A0A1W2C2X8_9SPHI</name>
<keyword evidence="4" id="KW-1185">Reference proteome</keyword>
<dbReference type="Pfam" id="PF14135">
    <property type="entry name" value="DUF4302"/>
    <property type="match status" value="1"/>
</dbReference>
<dbReference type="EMBL" id="FWYB01000003">
    <property type="protein sequence ID" value="SMC79451.1"/>
    <property type="molecule type" value="Genomic_DNA"/>
</dbReference>
<sequence>MKKIFILFTAILALTGCKESEILVFDDKPEVRLNQSITEVRTGLLSAQNGWIATLPTNAGGGYGFYMSFDASENVKMYADLTSTSIITPKTSTYRLKTVLGTELIFDTFNYISMLADPVPTVYGGVSGSGYKSDLEFLHVRSTADSMIFKGKKYGQPFVLVKATAAQKAGYEAGEYKTAIDKIQNFFATTKHPYVEIVSGAATLKAGISLDMSATLSSGKRINFIGPLADGKVADAKGKFAYTFNGIDILGGTCVYQGITFVRMAWKDNTTLALYDAKQKEYVVKSSPEVLVPLKLLMSYNGTYNEITIGTRLPLGVTSGFNVAYNSSVTKFAALFIAGLPEPRTLNFVKFSLVNATIATVSIESDNGTKSYPATASYNYTLIDGVLTLSNPVYDANWTSRNALLIDIRNYFLSGPFRLDWVTSTDPTTSNLAGLYRVADPTSFFYGTL</sequence>
<dbReference type="InterPro" id="IPR025396">
    <property type="entry name" value="DUF4302"/>
</dbReference>
<evidence type="ECO:0000313" key="3">
    <source>
        <dbReference type="EMBL" id="SMC79451.1"/>
    </source>
</evidence>
<protein>
    <recommendedName>
        <fullName evidence="1">Type IV secretion system putative lipoprotein virB7</fullName>
    </recommendedName>
</protein>
<evidence type="ECO:0000313" key="4">
    <source>
        <dbReference type="Proteomes" id="UP000192678"/>
    </source>
</evidence>
<dbReference type="InterPro" id="IPR012640">
    <property type="entry name" value="Membr_lipoprot_lipid_attach_CS"/>
</dbReference>
<evidence type="ECO:0000256" key="1">
    <source>
        <dbReference type="ARBA" id="ARBA00017922"/>
    </source>
</evidence>
<dbReference type="STRING" id="475255.SAMN04488101_10382"/>
<dbReference type="Proteomes" id="UP000192678">
    <property type="component" value="Unassembled WGS sequence"/>
</dbReference>
<reference evidence="3 4" key="1">
    <citation type="submission" date="2017-04" db="EMBL/GenBank/DDBJ databases">
        <authorList>
            <person name="Afonso C.L."/>
            <person name="Miller P.J."/>
            <person name="Scott M.A."/>
            <person name="Spackman E."/>
            <person name="Goraichik I."/>
            <person name="Dimitrov K.M."/>
            <person name="Suarez D.L."/>
            <person name="Swayne D.E."/>
        </authorList>
    </citation>
    <scope>NUCLEOTIDE SEQUENCE [LARGE SCALE GENOMIC DNA]</scope>
    <source>
        <strain evidence="3 4">DSM 19625</strain>
    </source>
</reference>
<dbReference type="RefSeq" id="WP_084288879.1">
    <property type="nucleotide sequence ID" value="NZ_FWYB01000003.1"/>
</dbReference>
<accession>A0A1W2C2X8</accession>
<evidence type="ECO:0000256" key="2">
    <source>
        <dbReference type="ARBA" id="ARBA00022729"/>
    </source>
</evidence>
<dbReference type="AlphaFoldDB" id="A0A1W2C2X8"/>
<proteinExistence type="predicted"/>
<dbReference type="PROSITE" id="PS51257">
    <property type="entry name" value="PROKAR_LIPOPROTEIN"/>
    <property type="match status" value="1"/>
</dbReference>
<gene>
    <name evidence="3" type="ORF">SAMN04488101_10382</name>
</gene>
<keyword evidence="2" id="KW-0732">Signal</keyword>